<dbReference type="EMBL" id="CACVBM020001317">
    <property type="protein sequence ID" value="CAA7045156.1"/>
    <property type="molecule type" value="Genomic_DNA"/>
</dbReference>
<gene>
    <name evidence="2" type="ORF">MERR_LOCUS32391</name>
</gene>
<keyword evidence="3" id="KW-1185">Reference proteome</keyword>
<evidence type="ECO:0000313" key="3">
    <source>
        <dbReference type="Proteomes" id="UP000467841"/>
    </source>
</evidence>
<feature type="compositionally biased region" description="Basic and acidic residues" evidence="1">
    <location>
        <begin position="85"/>
        <end position="108"/>
    </location>
</feature>
<evidence type="ECO:0000313" key="2">
    <source>
        <dbReference type="EMBL" id="CAA7045156.1"/>
    </source>
</evidence>
<feature type="compositionally biased region" description="Basic and acidic residues" evidence="1">
    <location>
        <begin position="159"/>
        <end position="169"/>
    </location>
</feature>
<feature type="compositionally biased region" description="Basic and acidic residues" evidence="1">
    <location>
        <begin position="118"/>
        <end position="141"/>
    </location>
</feature>
<feature type="compositionally biased region" description="Low complexity" evidence="1">
    <location>
        <begin position="67"/>
        <end position="76"/>
    </location>
</feature>
<feature type="region of interest" description="Disordered" evidence="1">
    <location>
        <begin position="1"/>
        <end position="185"/>
    </location>
</feature>
<feature type="compositionally biased region" description="Basic and acidic residues" evidence="1">
    <location>
        <begin position="9"/>
        <end position="44"/>
    </location>
</feature>
<dbReference type="Proteomes" id="UP000467841">
    <property type="component" value="Unassembled WGS sequence"/>
</dbReference>
<accession>A0A6D2K0L0</accession>
<dbReference type="AlphaFoldDB" id="A0A6D2K0L0"/>
<protein>
    <submittedName>
        <fullName evidence="2">Uncharacterized protein</fullName>
    </submittedName>
</protein>
<evidence type="ECO:0000256" key="1">
    <source>
        <dbReference type="SAM" id="MobiDB-lite"/>
    </source>
</evidence>
<name>A0A6D2K0L0_9BRAS</name>
<feature type="compositionally biased region" description="Polar residues" evidence="1">
    <location>
        <begin position="55"/>
        <end position="66"/>
    </location>
</feature>
<feature type="compositionally biased region" description="Polar residues" evidence="1">
    <location>
        <begin position="148"/>
        <end position="158"/>
    </location>
</feature>
<comment type="caution">
    <text evidence="2">The sequence shown here is derived from an EMBL/GenBank/DDBJ whole genome shotgun (WGS) entry which is preliminary data.</text>
</comment>
<proteinExistence type="predicted"/>
<sequence>MDGYGNGDLSKEDQRRSVEEESARGQREDRVRGVCKGQREDRVRGGKASSKMGRNRNNGTFPLSTTGIRGRILLRGGECDTPYQDLKHPKGRDGKINTLGLEDKDVDLIQRSQRRLGSRQDQERSSRSEDTARLSRWDDHCTNMGRVNRTTKYQSSPNQEEKSLDDIRDHSKKFGRSRMQIGRAD</sequence>
<reference evidence="2" key="1">
    <citation type="submission" date="2020-01" db="EMBL/GenBank/DDBJ databases">
        <authorList>
            <person name="Mishra B."/>
        </authorList>
    </citation>
    <scope>NUCLEOTIDE SEQUENCE [LARGE SCALE GENOMIC DNA]</scope>
</reference>
<organism evidence="2 3">
    <name type="scientific">Microthlaspi erraticum</name>
    <dbReference type="NCBI Taxonomy" id="1685480"/>
    <lineage>
        <taxon>Eukaryota</taxon>
        <taxon>Viridiplantae</taxon>
        <taxon>Streptophyta</taxon>
        <taxon>Embryophyta</taxon>
        <taxon>Tracheophyta</taxon>
        <taxon>Spermatophyta</taxon>
        <taxon>Magnoliopsida</taxon>
        <taxon>eudicotyledons</taxon>
        <taxon>Gunneridae</taxon>
        <taxon>Pentapetalae</taxon>
        <taxon>rosids</taxon>
        <taxon>malvids</taxon>
        <taxon>Brassicales</taxon>
        <taxon>Brassicaceae</taxon>
        <taxon>Coluteocarpeae</taxon>
        <taxon>Microthlaspi</taxon>
    </lineage>
</organism>